<sequence>MPSTFGGWIKGAEVRSGSQPSISWDDSDETTREAPPVQSDVDAKRRGMVQFSNSNRMDTQSEDAGSGHRKMPQE</sequence>
<dbReference type="EMBL" id="JANAWD010000052">
    <property type="protein sequence ID" value="KAJ3489119.1"/>
    <property type="molecule type" value="Genomic_DNA"/>
</dbReference>
<keyword evidence="3" id="KW-1185">Reference proteome</keyword>
<reference evidence="2" key="1">
    <citation type="submission" date="2022-07" db="EMBL/GenBank/DDBJ databases">
        <title>Genome Sequence of Physisporinus lineatus.</title>
        <authorList>
            <person name="Buettner E."/>
        </authorList>
    </citation>
    <scope>NUCLEOTIDE SEQUENCE</scope>
    <source>
        <strain evidence="2">VT162</strain>
    </source>
</reference>
<name>A0AAD5VDB3_9APHY</name>
<feature type="region of interest" description="Disordered" evidence="1">
    <location>
        <begin position="1"/>
        <end position="74"/>
    </location>
</feature>
<protein>
    <submittedName>
        <fullName evidence="2">Uncharacterized protein</fullName>
    </submittedName>
</protein>
<dbReference type="AlphaFoldDB" id="A0AAD5VDB3"/>
<evidence type="ECO:0000313" key="2">
    <source>
        <dbReference type="EMBL" id="KAJ3489119.1"/>
    </source>
</evidence>
<evidence type="ECO:0000256" key="1">
    <source>
        <dbReference type="SAM" id="MobiDB-lite"/>
    </source>
</evidence>
<evidence type="ECO:0000313" key="3">
    <source>
        <dbReference type="Proteomes" id="UP001212997"/>
    </source>
</evidence>
<comment type="caution">
    <text evidence="2">The sequence shown here is derived from an EMBL/GenBank/DDBJ whole genome shotgun (WGS) entry which is preliminary data.</text>
</comment>
<organism evidence="2 3">
    <name type="scientific">Meripilus lineatus</name>
    <dbReference type="NCBI Taxonomy" id="2056292"/>
    <lineage>
        <taxon>Eukaryota</taxon>
        <taxon>Fungi</taxon>
        <taxon>Dikarya</taxon>
        <taxon>Basidiomycota</taxon>
        <taxon>Agaricomycotina</taxon>
        <taxon>Agaricomycetes</taxon>
        <taxon>Polyporales</taxon>
        <taxon>Meripilaceae</taxon>
        <taxon>Meripilus</taxon>
    </lineage>
</organism>
<proteinExistence type="predicted"/>
<dbReference type="Proteomes" id="UP001212997">
    <property type="component" value="Unassembled WGS sequence"/>
</dbReference>
<gene>
    <name evidence="2" type="ORF">NLI96_g2364</name>
</gene>
<accession>A0AAD5VDB3</accession>